<feature type="compositionally biased region" description="Polar residues" evidence="6">
    <location>
        <begin position="528"/>
        <end position="546"/>
    </location>
</feature>
<feature type="domain" description="SPATA31" evidence="7">
    <location>
        <begin position="380"/>
        <end position="514"/>
    </location>
</feature>
<feature type="compositionally biased region" description="Basic and acidic residues" evidence="6">
    <location>
        <begin position="908"/>
        <end position="919"/>
    </location>
</feature>
<reference evidence="9" key="1">
    <citation type="submission" date="2022-06" db="EMBL/GenBank/DDBJ databases">
        <authorList>
            <person name="Andreotti S."/>
            <person name="Wyler E."/>
        </authorList>
    </citation>
    <scope>NUCLEOTIDE SEQUENCE</scope>
</reference>
<dbReference type="InterPro" id="IPR027970">
    <property type="entry name" value="SPATA31-like"/>
</dbReference>
<feature type="compositionally biased region" description="Basic and acidic residues" evidence="6">
    <location>
        <begin position="935"/>
        <end position="949"/>
    </location>
</feature>
<dbReference type="Proteomes" id="UP001152836">
    <property type="component" value="Unassembled WGS sequence"/>
</dbReference>
<dbReference type="AlphaFoldDB" id="A0AAU9ZCA0"/>
<feature type="compositionally biased region" description="Polar residues" evidence="6">
    <location>
        <begin position="954"/>
        <end position="963"/>
    </location>
</feature>
<evidence type="ECO:0000256" key="6">
    <source>
        <dbReference type="SAM" id="MobiDB-lite"/>
    </source>
</evidence>
<feature type="region of interest" description="Disordered" evidence="6">
    <location>
        <begin position="348"/>
        <end position="405"/>
    </location>
</feature>
<dbReference type="Pfam" id="PF15371">
    <property type="entry name" value="DUF4599"/>
    <property type="match status" value="1"/>
</dbReference>
<proteinExistence type="inferred from homology"/>
<evidence type="ECO:0000313" key="10">
    <source>
        <dbReference type="Proteomes" id="UP001152836"/>
    </source>
</evidence>
<keyword evidence="3" id="KW-1133">Transmembrane helix</keyword>
<feature type="domain" description="SPATA31-like" evidence="8">
    <location>
        <begin position="1"/>
        <end position="57"/>
    </location>
</feature>
<evidence type="ECO:0000256" key="2">
    <source>
        <dbReference type="ARBA" id="ARBA00022692"/>
    </source>
</evidence>
<dbReference type="GO" id="GO:0016020">
    <property type="term" value="C:membrane"/>
    <property type="evidence" value="ECO:0007669"/>
    <property type="project" value="UniProtKB-SubCell"/>
</dbReference>
<accession>A0AAU9ZCA0</accession>
<evidence type="ECO:0000256" key="4">
    <source>
        <dbReference type="ARBA" id="ARBA00023136"/>
    </source>
</evidence>
<name>A0AAU9ZCA0_PHORO</name>
<organism evidence="9 10">
    <name type="scientific">Phodopus roborovskii</name>
    <name type="common">Roborovski's desert hamster</name>
    <name type="synonym">Cricetulus roborovskii</name>
    <dbReference type="NCBI Taxonomy" id="109678"/>
    <lineage>
        <taxon>Eukaryota</taxon>
        <taxon>Metazoa</taxon>
        <taxon>Chordata</taxon>
        <taxon>Craniata</taxon>
        <taxon>Vertebrata</taxon>
        <taxon>Euteleostomi</taxon>
        <taxon>Mammalia</taxon>
        <taxon>Eutheria</taxon>
        <taxon>Euarchontoglires</taxon>
        <taxon>Glires</taxon>
        <taxon>Rodentia</taxon>
        <taxon>Myomorpha</taxon>
        <taxon>Muroidea</taxon>
        <taxon>Cricetidae</taxon>
        <taxon>Cricetinae</taxon>
        <taxon>Phodopus</taxon>
    </lineage>
</organism>
<feature type="region of interest" description="Disordered" evidence="6">
    <location>
        <begin position="839"/>
        <end position="981"/>
    </location>
</feature>
<evidence type="ECO:0000256" key="1">
    <source>
        <dbReference type="ARBA" id="ARBA00004167"/>
    </source>
</evidence>
<keyword evidence="2" id="KW-0812">Transmembrane</keyword>
<evidence type="ECO:0000313" key="9">
    <source>
        <dbReference type="EMBL" id="CAH6790281.1"/>
    </source>
</evidence>
<evidence type="ECO:0000259" key="7">
    <source>
        <dbReference type="Pfam" id="PF14650"/>
    </source>
</evidence>
<evidence type="ECO:0000259" key="8">
    <source>
        <dbReference type="Pfam" id="PF15371"/>
    </source>
</evidence>
<keyword evidence="10" id="KW-1185">Reference proteome</keyword>
<protein>
    <submittedName>
        <fullName evidence="9">Gm12394 protein</fullName>
    </submittedName>
</protein>
<evidence type="ECO:0000256" key="3">
    <source>
        <dbReference type="ARBA" id="ARBA00022989"/>
    </source>
</evidence>
<dbReference type="EMBL" id="CALSGD010001425">
    <property type="protein sequence ID" value="CAH6790281.1"/>
    <property type="molecule type" value="Genomic_DNA"/>
</dbReference>
<dbReference type="PANTHER" id="PTHR21859:SF15">
    <property type="entry name" value="PROTEIN SPATA31F1-RELATED"/>
    <property type="match status" value="1"/>
</dbReference>
<evidence type="ECO:0000256" key="5">
    <source>
        <dbReference type="ARBA" id="ARBA00035009"/>
    </source>
</evidence>
<gene>
    <name evidence="9" type="primary">Gm12394</name>
    <name evidence="9" type="ORF">PHOROB_LOCUS7621</name>
</gene>
<comment type="caution">
    <text evidence="9">The sequence shown here is derived from an EMBL/GenBank/DDBJ whole genome shotgun (WGS) entry which is preliminary data.</text>
</comment>
<comment type="subcellular location">
    <subcellularLocation>
        <location evidence="1">Membrane</location>
        <topology evidence="1">Single-pass membrane protein</topology>
    </subcellularLocation>
</comment>
<keyword evidence="4" id="KW-0472">Membrane</keyword>
<feature type="region of interest" description="Disordered" evidence="6">
    <location>
        <begin position="528"/>
        <end position="551"/>
    </location>
</feature>
<dbReference type="PANTHER" id="PTHR21859">
    <property type="entry name" value="ACROSOME-SPECIFIC PROTEIN"/>
    <property type="match status" value="1"/>
</dbReference>
<feature type="region of interest" description="Disordered" evidence="6">
    <location>
        <begin position="815"/>
        <end position="834"/>
    </location>
</feature>
<dbReference type="InterPro" id="IPR039509">
    <property type="entry name" value="SPATA31"/>
</dbReference>
<sequence>MKSQSWLPTEGNVRQLLCVDPCCQICDAATLEIQQLLESDKSQISPALLGLPQGSSCLDMLPISSVPFEQNMDLYSRHSRHLSLASGTPTLAQLTEHLTQSTSAVSVQQYWADHIQLDQKFHLADMPMISETVVSSRLEDPVVLMVEEKLMQNEPKLGQESQDQHPLKSSVSLLSLNPKITNLTRSMSLHMDSVLSSHVPLLSPEVRRLLELHVKKWIHFQKWGLPKRVEESLRQLMPDPTLFCQSRKTLLSSFLSSGSEVSMNKTGTISHQSCWISEWSVIKPKQRKHWHQILDYLPSHEEHLSGCSPPSKAQTKDSGSHLQSEYYSQLFCGLPSLHSESLDVTSLSTQGVSQNKDVAKPKPSSTGPQHTKEFSHPLLPKTPCKSAPPCSPASPDAKTPHEGPRITVPFLTPAECEALECHLIERQVKLQWGLPGVFLRNQYSHMLCEPHEKAETLKTCWSRKIFSHPIRKASFPEHVRRLLEFHFQKQLIHLRWGLPQRIQRSIHLLLSSTDQQALSCSSNRALPSMSIPQSETHGSGDRSTPTVDKRPIPMPHLFVQAKAMLKNHVDSKCDQIHQGKVPAQVWSSWECKISGRLAARAPFSWIQKGQHLKLQAESKSNKIVPWKPVALNQEKQALSGALIEHCKRPQALSEETIKKLETTLQHKYLAFLSGLPALYCVALSRPTSPAVTSQPRTTETMPMPVKIPSEAVTQMTLLEGPREDNKASDNITAEFQSEVQMEGRTDRQTHDKIHLLNTHILAKLNFHLKRKVLAMQFGISEKEREYKELAIVSLESESIQEFLKSLSIPESTALQTLPKSGDLPPAPDASTVRLRKQPDTAVQAVCHKQEQPRSKAGPQDSAQEVSKTSRLRNTTEAQVPNLEEALSTEPQGSGKSKYSAHVPALTEKGQEPGKPKAVDDPGEGDTGLGLSPTSERTHREGDQEPEKGPMHWTPQGSSQYSHSSHLEDPCPPSPQDASDLDDCILLNCSPYSRQ</sequence>
<dbReference type="Pfam" id="PF14650">
    <property type="entry name" value="FAM75"/>
    <property type="match status" value="1"/>
</dbReference>
<comment type="similarity">
    <text evidence="5">Belongs to the SPATA31 family.</text>
</comment>
<feature type="compositionally biased region" description="Polar residues" evidence="6">
    <location>
        <begin position="860"/>
        <end position="878"/>
    </location>
</feature>
<feature type="compositionally biased region" description="Low complexity" evidence="6">
    <location>
        <begin position="381"/>
        <end position="397"/>
    </location>
</feature>